<dbReference type="InterPro" id="IPR001466">
    <property type="entry name" value="Beta-lactam-related"/>
</dbReference>
<accession>A0A9Y2IP60</accession>
<dbReference type="AlphaFoldDB" id="A0A9Y2IP60"/>
<dbReference type="Gene3D" id="3.40.710.10">
    <property type="entry name" value="DD-peptidase/beta-lactamase superfamily"/>
    <property type="match status" value="1"/>
</dbReference>
<dbReference type="EC" id="3.1.1.103" evidence="2"/>
<dbReference type="EMBL" id="CP127294">
    <property type="protein sequence ID" value="WIX82725.1"/>
    <property type="molecule type" value="Genomic_DNA"/>
</dbReference>
<dbReference type="PANTHER" id="PTHR43319:SF3">
    <property type="entry name" value="BETA-LACTAMASE-RELATED DOMAIN-CONTAINING PROTEIN"/>
    <property type="match status" value="1"/>
</dbReference>
<dbReference type="InterPro" id="IPR012338">
    <property type="entry name" value="Beta-lactam/transpept-like"/>
</dbReference>
<protein>
    <submittedName>
        <fullName evidence="2">Serine hydrolase domain-containing protein</fullName>
        <ecNumber evidence="2">3.1.1.103</ecNumber>
    </submittedName>
</protein>
<evidence type="ECO:0000259" key="1">
    <source>
        <dbReference type="Pfam" id="PF00144"/>
    </source>
</evidence>
<dbReference type="InterPro" id="IPR052907">
    <property type="entry name" value="Beta-lactamase/esterase"/>
</dbReference>
<gene>
    <name evidence="2" type="ORF">QRX50_19060</name>
</gene>
<proteinExistence type="predicted"/>
<organism evidence="2 3">
    <name type="scientific">Amycolatopsis carbonis</name>
    <dbReference type="NCBI Taxonomy" id="715471"/>
    <lineage>
        <taxon>Bacteria</taxon>
        <taxon>Bacillati</taxon>
        <taxon>Actinomycetota</taxon>
        <taxon>Actinomycetes</taxon>
        <taxon>Pseudonocardiales</taxon>
        <taxon>Pseudonocardiaceae</taxon>
        <taxon>Amycolatopsis</taxon>
    </lineage>
</organism>
<reference evidence="2 3" key="1">
    <citation type="submission" date="2023-06" db="EMBL/GenBank/DDBJ databases">
        <authorList>
            <person name="Oyuntsetseg B."/>
            <person name="Kim S.B."/>
        </authorList>
    </citation>
    <scope>NUCLEOTIDE SEQUENCE [LARGE SCALE GENOMIC DNA]</scope>
    <source>
        <strain evidence="2 3">2-15</strain>
    </source>
</reference>
<dbReference type="PANTHER" id="PTHR43319">
    <property type="entry name" value="BETA-LACTAMASE-RELATED"/>
    <property type="match status" value="1"/>
</dbReference>
<keyword evidence="2" id="KW-0378">Hydrolase</keyword>
<name>A0A9Y2IP60_9PSEU</name>
<sequence>MPLSSPAPLHGETAEGFEPVAQAFRENFSERDELGAAVTVVVRGRAVVDLWGGWADEERRAPWRRPTLTNLWSSTKGLVALCALQLVESGDLDLDAPVARYWPEFAASGKADIPVRWLLSHRSGVTGVAPEHPLQIDDLLDWTKMTLLLSAQEPLFEPGSASGYHALSYGFLVGEVIRRITGQTVGEFFRANVAQPLNVDVHIGVSRDDLTRCSTMVEPTAGPERTVVPDRATLAALANPLPLGRTANLTRWRVAEVPAANGHGTAHGLATIYGALADGSERLLRHETIELGRTGQGRCRDLVMCLDNEFGLGFTLGGDQLSFGPNPRGFGHDGFGGSTGFADPENGVGFGYVMNRMGSHPRDDPRKMALVEATYACLARVAQPSVKVR</sequence>
<dbReference type="Proteomes" id="UP001236014">
    <property type="component" value="Chromosome"/>
</dbReference>
<dbReference type="KEGG" id="acab:QRX50_19060"/>
<evidence type="ECO:0000313" key="2">
    <source>
        <dbReference type="EMBL" id="WIX82725.1"/>
    </source>
</evidence>
<keyword evidence="3" id="KW-1185">Reference proteome</keyword>
<dbReference type="Pfam" id="PF00144">
    <property type="entry name" value="Beta-lactamase"/>
    <property type="match status" value="1"/>
</dbReference>
<dbReference type="SUPFAM" id="SSF56601">
    <property type="entry name" value="beta-lactamase/transpeptidase-like"/>
    <property type="match status" value="1"/>
</dbReference>
<evidence type="ECO:0000313" key="3">
    <source>
        <dbReference type="Proteomes" id="UP001236014"/>
    </source>
</evidence>
<dbReference type="GO" id="GO:0016787">
    <property type="term" value="F:hydrolase activity"/>
    <property type="evidence" value="ECO:0007669"/>
    <property type="project" value="UniProtKB-KW"/>
</dbReference>
<dbReference type="RefSeq" id="WP_285973290.1">
    <property type="nucleotide sequence ID" value="NZ_CP127294.1"/>
</dbReference>
<feature type="domain" description="Beta-lactamase-related" evidence="1">
    <location>
        <begin position="25"/>
        <end position="372"/>
    </location>
</feature>